<dbReference type="HOGENOM" id="CLU_899668_0_0_9"/>
<accession>R9LID2</accession>
<evidence type="ECO:0000259" key="1">
    <source>
        <dbReference type="Pfam" id="PF13524"/>
    </source>
</evidence>
<dbReference type="OrthoDB" id="5121913at2"/>
<evidence type="ECO:0000313" key="3">
    <source>
        <dbReference type="Proteomes" id="UP000019598"/>
    </source>
</evidence>
<dbReference type="AlphaFoldDB" id="R9LID2"/>
<organism evidence="2 3">
    <name type="scientific">Paenibacillus barengoltzii G22</name>
    <dbReference type="NCBI Taxonomy" id="1235795"/>
    <lineage>
        <taxon>Bacteria</taxon>
        <taxon>Bacillati</taxon>
        <taxon>Bacillota</taxon>
        <taxon>Bacilli</taxon>
        <taxon>Bacillales</taxon>
        <taxon>Paenibacillaceae</taxon>
        <taxon>Paenibacillus</taxon>
    </lineage>
</organism>
<name>R9LID2_9BACL</name>
<comment type="caution">
    <text evidence="2">The sequence shown here is derived from an EMBL/GenBank/DDBJ whole genome shotgun (WGS) entry which is preliminary data.</text>
</comment>
<dbReference type="PATRIC" id="fig|1235795.3.peg.431"/>
<dbReference type="InterPro" id="IPR055259">
    <property type="entry name" value="YkvP/CgeB_Glyco_trans-like"/>
</dbReference>
<sequence length="309" mass="36504">MKRLKILFVTKDFSKYLERNFHYLQLALRELADVVLDHEGGEIKEILRRHRFSPDFILFNDMFHSTHCPPVSGYSDLNIPWGMIMHDLHGKTEERRAFLLQKPAPIIFTIYNRPFRQRYSEFKGQLFWLPHFAEPSIFRDYQRRKTIDILMMGATNRHVYPLRHKMKTALAHREGFVVHKHPGYQNFGPEQKVLVARSFALEVNRSKIFLTCDSIYHYALRKYFEVPASNSLLMASFNDDLGELGFKSGHNFVAIDEHDFRAKVDFYLHPNNDSLRQQITQQGYNFIRKNHSTKVRAKQLLQMIDSIVG</sequence>
<protein>
    <recommendedName>
        <fullName evidence="1">Spore protein YkvP/CgeB glycosyl transferase-like domain-containing protein</fullName>
    </recommendedName>
</protein>
<feature type="domain" description="Spore protein YkvP/CgeB glycosyl transferase-like" evidence="1">
    <location>
        <begin position="199"/>
        <end position="302"/>
    </location>
</feature>
<evidence type="ECO:0000313" key="2">
    <source>
        <dbReference type="EMBL" id="EOS58539.1"/>
    </source>
</evidence>
<dbReference type="Pfam" id="PF13524">
    <property type="entry name" value="Glyco_trans_1_2"/>
    <property type="match status" value="1"/>
</dbReference>
<gene>
    <name evidence="2" type="ORF">C812_00458</name>
</gene>
<dbReference type="RefSeq" id="WP_016311061.1">
    <property type="nucleotide sequence ID" value="NZ_KE159652.1"/>
</dbReference>
<dbReference type="Proteomes" id="UP000019598">
    <property type="component" value="Unassembled WGS sequence"/>
</dbReference>
<dbReference type="EMBL" id="ASSZ01000008">
    <property type="protein sequence ID" value="EOS58539.1"/>
    <property type="molecule type" value="Genomic_DNA"/>
</dbReference>
<dbReference type="GeneID" id="43343537"/>
<reference evidence="2 3" key="1">
    <citation type="submission" date="2013-04" db="EMBL/GenBank/DDBJ databases">
        <title>The Genome Sequence of Paenibacillus barengoltzii G22.</title>
        <authorList>
            <consortium name="The Broad Institute Genomics Platform"/>
            <consortium name="The Broad Institute Genome Sequencing Center for Infectious Disease"/>
            <person name="Earl A."/>
            <person name="Xavier R."/>
            <person name="Elson C."/>
            <person name="Duck W."/>
            <person name="Walker B."/>
            <person name="Young S."/>
            <person name="Zeng Q."/>
            <person name="Gargeya S."/>
            <person name="Fitzgerald M."/>
            <person name="Haas B."/>
            <person name="Abouelleil A."/>
            <person name="Allen A.W."/>
            <person name="Alvarado L."/>
            <person name="Arachchi H.M."/>
            <person name="Berlin A.M."/>
            <person name="Chapman S.B."/>
            <person name="Gainer-Dewar J."/>
            <person name="Goldberg J."/>
            <person name="Griggs A."/>
            <person name="Gujja S."/>
            <person name="Hansen M."/>
            <person name="Howarth C."/>
            <person name="Imamovic A."/>
            <person name="Ireland A."/>
            <person name="Larimer J."/>
            <person name="McCowan C."/>
            <person name="Murphy C."/>
            <person name="Pearson M."/>
            <person name="Poon T.W."/>
            <person name="Priest M."/>
            <person name="Roberts A."/>
            <person name="Saif S."/>
            <person name="Shea T."/>
            <person name="Sisk P."/>
            <person name="Sykes S."/>
            <person name="Wortman J."/>
            <person name="Nusbaum C."/>
            <person name="Birren B."/>
        </authorList>
    </citation>
    <scope>NUCLEOTIDE SEQUENCE [LARGE SCALE GENOMIC DNA]</scope>
    <source>
        <strain evidence="2 3">G22</strain>
    </source>
</reference>
<dbReference type="STRING" id="1235795.C812_00458"/>
<proteinExistence type="predicted"/>